<protein>
    <recommendedName>
        <fullName evidence="3">Ankyrin repeat-containing domain</fullName>
    </recommendedName>
</protein>
<reference evidence="1 2" key="1">
    <citation type="submission" date="2023-01" db="EMBL/GenBank/DDBJ databases">
        <authorList>
            <person name="Whitehead M."/>
        </authorList>
    </citation>
    <scope>NUCLEOTIDE SEQUENCE [LARGE SCALE GENOMIC DNA]</scope>
</reference>
<dbReference type="EMBL" id="CARXXK010001085">
    <property type="protein sequence ID" value="CAI6373202.1"/>
    <property type="molecule type" value="Genomic_DNA"/>
</dbReference>
<evidence type="ECO:0008006" key="3">
    <source>
        <dbReference type="Google" id="ProtNLM"/>
    </source>
</evidence>
<dbReference type="InterPro" id="IPR036770">
    <property type="entry name" value="Ankyrin_rpt-contain_sf"/>
</dbReference>
<dbReference type="AlphaFoldDB" id="A0AAV0XZ32"/>
<accession>A0AAV0XZ32</accession>
<dbReference type="Gene3D" id="1.25.40.20">
    <property type="entry name" value="Ankyrin repeat-containing domain"/>
    <property type="match status" value="1"/>
</dbReference>
<keyword evidence="2" id="KW-1185">Reference proteome</keyword>
<evidence type="ECO:0000313" key="1">
    <source>
        <dbReference type="EMBL" id="CAI6373202.1"/>
    </source>
</evidence>
<dbReference type="PANTHER" id="PTHR46586:SF3">
    <property type="entry name" value="ANKYRIN REPEAT-CONTAINING PROTEIN"/>
    <property type="match status" value="1"/>
</dbReference>
<dbReference type="PANTHER" id="PTHR46586">
    <property type="entry name" value="ANKYRIN REPEAT-CONTAINING PROTEIN"/>
    <property type="match status" value="1"/>
</dbReference>
<comment type="caution">
    <text evidence="1">The sequence shown here is derived from an EMBL/GenBank/DDBJ whole genome shotgun (WGS) entry which is preliminary data.</text>
</comment>
<dbReference type="InterPro" id="IPR052050">
    <property type="entry name" value="SecEffector_AnkRepeat"/>
</dbReference>
<proteinExistence type="predicted"/>
<dbReference type="Proteomes" id="UP001160148">
    <property type="component" value="Unassembled WGS sequence"/>
</dbReference>
<dbReference type="SUPFAM" id="SSF140860">
    <property type="entry name" value="Pseudo ankyrin repeat-like"/>
    <property type="match status" value="1"/>
</dbReference>
<sequence>MAAANEEITYALPSLLELAYQACSRDQRKRYDELPVVTVDLQVCCESLLKIIKFNSHADRFQPRGHRRFMFAKVHPKCRLINNICEMAAFHGHINCMKFARAIGVPWYTPNVWQRSACDEAADKGHMECLVYAHANGSPWSRWTCNFAAGSGHLDCLKYCRDNGFPWDEFTCTNAAQNGRMECLVYVRQNGCPWNEDTCSMAALNGKLKCLKYCRENGCPWDSFTCEMAASTGKLDCLRYAIENGCEWDIDGYLSAFHGMKDPSCLRYALKLKHGLAKTNASTSSPDDVIPSK</sequence>
<gene>
    <name evidence="1" type="ORF">MEUPH1_LOCUS26986</name>
</gene>
<organism evidence="1 2">
    <name type="scientific">Macrosiphum euphorbiae</name>
    <name type="common">potato aphid</name>
    <dbReference type="NCBI Taxonomy" id="13131"/>
    <lineage>
        <taxon>Eukaryota</taxon>
        <taxon>Metazoa</taxon>
        <taxon>Ecdysozoa</taxon>
        <taxon>Arthropoda</taxon>
        <taxon>Hexapoda</taxon>
        <taxon>Insecta</taxon>
        <taxon>Pterygota</taxon>
        <taxon>Neoptera</taxon>
        <taxon>Paraneoptera</taxon>
        <taxon>Hemiptera</taxon>
        <taxon>Sternorrhyncha</taxon>
        <taxon>Aphidomorpha</taxon>
        <taxon>Aphidoidea</taxon>
        <taxon>Aphididae</taxon>
        <taxon>Macrosiphini</taxon>
        <taxon>Macrosiphum</taxon>
    </lineage>
</organism>
<evidence type="ECO:0000313" key="2">
    <source>
        <dbReference type="Proteomes" id="UP001160148"/>
    </source>
</evidence>
<name>A0AAV0XZ32_9HEMI</name>